<feature type="compositionally biased region" description="Polar residues" evidence="1">
    <location>
        <begin position="385"/>
        <end position="404"/>
    </location>
</feature>
<feature type="region of interest" description="Disordered" evidence="1">
    <location>
        <begin position="2738"/>
        <end position="2812"/>
    </location>
</feature>
<feature type="compositionally biased region" description="Polar residues" evidence="1">
    <location>
        <begin position="52"/>
        <end position="63"/>
    </location>
</feature>
<dbReference type="InterPro" id="IPR010736">
    <property type="entry name" value="SHIPPO-rpt"/>
</dbReference>
<evidence type="ECO:0000313" key="2">
    <source>
        <dbReference type="EMBL" id="KAG5487629.1"/>
    </source>
</evidence>
<feature type="region of interest" description="Disordered" evidence="1">
    <location>
        <begin position="2326"/>
        <end position="2361"/>
    </location>
</feature>
<dbReference type="PANTHER" id="PTHR21580">
    <property type="entry name" value="SHIPPO-1-RELATED"/>
    <property type="match status" value="1"/>
</dbReference>
<feature type="region of interest" description="Disordered" evidence="1">
    <location>
        <begin position="921"/>
        <end position="945"/>
    </location>
</feature>
<dbReference type="InterPro" id="IPR051291">
    <property type="entry name" value="CIMAP"/>
</dbReference>
<keyword evidence="3" id="KW-1185">Reference proteome</keyword>
<dbReference type="Pfam" id="PF07004">
    <property type="entry name" value="SHIPPO-rpt"/>
    <property type="match status" value="12"/>
</dbReference>
<dbReference type="EMBL" id="JAFHLR010000005">
    <property type="protein sequence ID" value="KAG5487629.1"/>
    <property type="molecule type" value="Genomic_DNA"/>
</dbReference>
<proteinExistence type="predicted"/>
<accession>A0A836HA36</accession>
<dbReference type="KEGG" id="loi:92363884"/>
<feature type="compositionally biased region" description="Low complexity" evidence="1">
    <location>
        <begin position="525"/>
        <end position="543"/>
    </location>
</feature>
<feature type="compositionally biased region" description="Gly residues" evidence="1">
    <location>
        <begin position="1938"/>
        <end position="1955"/>
    </location>
</feature>
<feature type="compositionally biased region" description="Polar residues" evidence="1">
    <location>
        <begin position="132"/>
        <end position="144"/>
    </location>
</feature>
<feature type="region of interest" description="Disordered" evidence="1">
    <location>
        <begin position="2401"/>
        <end position="2459"/>
    </location>
</feature>
<feature type="compositionally biased region" description="Gly residues" evidence="1">
    <location>
        <begin position="2341"/>
        <end position="2353"/>
    </location>
</feature>
<name>A0A836HA36_9TRYP</name>
<gene>
    <name evidence="2" type="ORF">LSCM4_08074</name>
</gene>
<feature type="region of interest" description="Disordered" evidence="1">
    <location>
        <begin position="112"/>
        <end position="147"/>
    </location>
</feature>
<sequence length="2812" mass="283939">MPSSSSYAAYLREVALEMNATVAPGAIMTCPAATTAAHTTVAVPPRRPSRSGRQQANHAGNNRTSGSTTTSHGGGQRATDSYEDSYAYDYLQVPAMGSLSRSSAVRLYEGLQQRPHAQARTARTAAEHPPSLSYTTGPLTASTARQDREHQISVEAMQRVFRRLYAVMEDEGRRQRRDAVATGRAAPVPQSRRRHAHAASQQTCAGASAAVRAPSIDFNSDDIIIDDGRHRAGLKAAPAAKASLGAAKNPRPGAGSSAAGVKALSPVRTSTDTTALTSSPSKPSNSSSRSDSPPREPRARRQQSLNCSRRCDPCHLTSVACDVNAQGRRSRGLVVGAACGECRTRSSSPARGRRLSSADGVPASRGGAPAASKMDTMDSVRLQWPGQSRTTPSRRPWQQQQLSSPEAGHGSSGSARHRSRQQSPQHGRHHRRGVRHAGRRSRAYRRKGSATAASMAIMSSARKRVDHEKSEAALRSIATRTCTCYWAEFPDLTMAVNPASHAAGCSYQAHEALYAEVILASKADSSSSSSSTSSHSRCPSSASSHDRFDGSGWRSSSRQRRAAQLRQALREPEAKCTRGRAAVMSSTKRRTYIEMIMDAARDAPQSQPPRPGGCSSREGAPRSRSMAQVSPPTEEAPPTLQGEQPQELQLQTPSRWQASENVAAATAVEEGTTAPRTEVGDGDGVTAAEGRHDEAGSSGSEGKGPSDDVGAAVDRTTHGDKPSAQKQLLPNEESPLRALSRPRRRPAVGVPGPGSYHVDLAYAASSAAHGIRGAAIPKAARMPAVKSTTPGPGTYDMHQNEEKRRVATADIIAAGGAAVTTTTADGGATDGKDADATSAAGKHVIGKGVVFASTGARQLQLQYGDAYVHSSTWAKRTAALPGPGAYIIDSDRFDQSKPLGEARMGYRFAKSADGAHFGAAAAAGGSEGGQGAASSSPSPAPERAGARAAAANLRAALVLPWRDWAGGAYIGTTTSSFVAHPSLAGGDRRIIGHTAAASSATVSCCNASAAAAAAAAADGSVWRGVGSGVALRLTSQRFPLKVGNAPVAVAVAGVKGSRAGSRASGDSAASPCGEPGPATYELESALRLVQRRAPAVSMVFRHDRGPRGPLRSAGGAADDDALVSAVLPQPSLSPDLLCGDLRFGPGPGTYDVRSGEEWCMRRSPQWSFGTAARHASSTVGPVSAVGEDRRGLNSQSRDAVSHPGPGAYDTEAGYRALQRSASSALICTAPRFTVDDSDGVGFLASSAADGATGAGVRAGPGTYGVESGYAMLRERIKGGVVPRAGADACAKGDNKEAQYHGPGPGAYTLPALPPSGPTAYLGMSSPRFPWEQTLASATANRGGQGAMATGSEHPPYTSAKLLLGNLATPGPGDYDVDAAARLVNRPSAIIGRAPRALLLVPAGGTSADVGPGSYMLPALPAGRGAVMSTARAAASADGGDAAERPGPGLYDPVDMHASSTRTISLARTSARFPDSNHAHAAGDTPGPCAYGLSAVPTTRGVVFDTAPRFSPHSGGDGGASGSVVGPGSYDPYKTDTAAPAHSIARARRFIDSDGDGVGPGAYEVVDLSPPGRSAVMGSAVARPTLEWKEGDGGSTSALGSAAAVPGPGAYSPQYAQVERSAPRVMLARAPAGRGAADCSPSGDASMPYHGQFTRASSELGPGQYDPQYSSNFVQAGRGYTFGSAPRAAAAAAGSSGADGPGPGAYDVRVIRDGRLVTGGAGSGAVRFGTAPRLAEEGTPVAMSTGPGPGAYMPEVYTDMGADFGGAVASPAVRFGTAARILGGDDTRTAAGVPGPGAYEPNPGVLWPATPSASFPRADGAHALGDIDIPGPGAYVTAAFATARATQFGSAPRLAEGGAGDAASVPGPNAYSPNDAAARPARSAHRFGTAARQAGLAGEDAETGGVGPGAYDVEAGLAHSSQVPTAAAYSFPRASSNAGDGGQSGEADGGPAAGPGPGAYSLEAAYRATLPRVAAATLFGGEASGVKGTRRNDACEEPSPGPGAYHMPCVFPEGPQWGFGTSMRSAAAVSTMDGSPGLAAASPGPGAYDVVDAAVRPSASGVRFGTALRHACADSSAGGFEAAAVGVDDGRVSSMPGPCAYSPNMNASSTLRATQVGPTFAQAPRMAPVDAAGAGEGAEGGDIGPGAYDLYGGIAASAAAAHRFGTAPRMALANASATATEGDVGPGSYVIEAADAHVLPRAPAHKMTPPASHAVRLQEPQPGPVTYDAAAAYAATQVARQPGGFTMQGRPAASKHVVPAEGPGPGAYDADAPAASVAATHRFGTAPRMVNAANGNAGVGPGTYDLPAPSASHQGISFTHAPRAVAVGPHEGIGDDPLSGDVRGGGGGGGGTPGPGSYDVGSAIECTRVGGRGRSLTIARAQRPVLRSGDIDASPLVGPGTYSPVDLTSHHHGSGSNSNGPSAAFGLAQRPVNTLNGRSDAPGPGTYDPHRPSLVNGTGMGSSFGSAARMEDVAGAALAATPGPGAYAVAYSFNATSVAVSTPAVHFGSAKRPSAALNENPGPGSYALADSGAANSAFAAAPSFRQAARPDLLLNTNPGPGAHYREGGAGSFGLWNPSAADRAATASTFGQAEQRPHLARCGLDTPGPGAYYRASNLDSTSTGAGPSFGVGERTSSITATATPGPGAYFKESPPVAVGSAPGPTFGLAERPGPVLNTNPGPGTYYRASAASLATGAVEGRGAGFGRGERTSPVLNDYPGPGAYFRESAGVAAGGAALRGPSFGTGERSDPKLNNNPGPGAYFKDTLPTTVSAAQPRPRRPTAADTLRKLASVGYPTLASTAKPATTSEERSIV</sequence>
<feature type="region of interest" description="Disordered" evidence="1">
    <location>
        <begin position="525"/>
        <end position="589"/>
    </location>
</feature>
<dbReference type="RefSeq" id="XP_067065917.1">
    <property type="nucleotide sequence ID" value="XM_067209950.1"/>
</dbReference>
<evidence type="ECO:0000313" key="3">
    <source>
        <dbReference type="Proteomes" id="UP000674143"/>
    </source>
</evidence>
<feature type="compositionally biased region" description="Polar residues" evidence="1">
    <location>
        <begin position="267"/>
        <end position="277"/>
    </location>
</feature>
<feature type="compositionally biased region" description="Low complexity" evidence="1">
    <location>
        <begin position="932"/>
        <end position="945"/>
    </location>
</feature>
<feature type="region of interest" description="Disordered" evidence="1">
    <location>
        <begin position="1931"/>
        <end position="1955"/>
    </location>
</feature>
<feature type="compositionally biased region" description="Low complexity" evidence="1">
    <location>
        <begin position="637"/>
        <end position="674"/>
    </location>
</feature>
<feature type="region of interest" description="Disordered" evidence="1">
    <location>
        <begin position="38"/>
        <end position="80"/>
    </location>
</feature>
<reference evidence="2 3" key="1">
    <citation type="submission" date="2021-02" db="EMBL/GenBank/DDBJ databases">
        <title>Leishmania (Mundinia) orientalis Genome sequencing and assembly.</title>
        <authorList>
            <person name="Almutairi H."/>
            <person name="Gatherer D."/>
        </authorList>
    </citation>
    <scope>NUCLEOTIDE SEQUENCE [LARGE SCALE GENOMIC DNA]</scope>
    <source>
        <strain evidence="2">LSCM4</strain>
    </source>
</reference>
<feature type="region of interest" description="Disordered" evidence="1">
    <location>
        <begin position="1179"/>
        <end position="1206"/>
    </location>
</feature>
<feature type="compositionally biased region" description="Basic residues" evidence="1">
    <location>
        <begin position="415"/>
        <end position="448"/>
    </location>
</feature>
<dbReference type="Proteomes" id="UP000674143">
    <property type="component" value="Chromosome 5"/>
</dbReference>
<feature type="region of interest" description="Disordered" evidence="1">
    <location>
        <begin position="171"/>
        <end position="209"/>
    </location>
</feature>
<dbReference type="PANTHER" id="PTHR21580:SF28">
    <property type="entry name" value="BOREALIN N-TERMINAL DOMAIN-CONTAINING PROTEIN-RELATED"/>
    <property type="match status" value="1"/>
</dbReference>
<feature type="region of interest" description="Disordered" evidence="1">
    <location>
        <begin position="242"/>
        <end position="306"/>
    </location>
</feature>
<dbReference type="GeneID" id="92363884"/>
<feature type="compositionally biased region" description="Polar residues" evidence="1">
    <location>
        <begin position="2796"/>
        <end position="2805"/>
    </location>
</feature>
<feature type="region of interest" description="Disordered" evidence="1">
    <location>
        <begin position="1852"/>
        <end position="1906"/>
    </location>
</feature>
<evidence type="ECO:0000256" key="1">
    <source>
        <dbReference type="SAM" id="MobiDB-lite"/>
    </source>
</evidence>
<feature type="region of interest" description="Disordered" evidence="1">
    <location>
        <begin position="601"/>
        <end position="752"/>
    </location>
</feature>
<protein>
    <submittedName>
        <fullName evidence="2">Uncharacterized protein</fullName>
    </submittedName>
</protein>
<feature type="compositionally biased region" description="Low complexity" evidence="1">
    <location>
        <begin position="278"/>
        <end position="291"/>
    </location>
</feature>
<comment type="caution">
    <text evidence="2">The sequence shown here is derived from an EMBL/GenBank/DDBJ whole genome shotgun (WGS) entry which is preliminary data.</text>
</comment>
<organism evidence="2 3">
    <name type="scientific">Leishmania orientalis</name>
    <dbReference type="NCBI Taxonomy" id="2249476"/>
    <lineage>
        <taxon>Eukaryota</taxon>
        <taxon>Discoba</taxon>
        <taxon>Euglenozoa</taxon>
        <taxon>Kinetoplastea</taxon>
        <taxon>Metakinetoplastina</taxon>
        <taxon>Trypanosomatida</taxon>
        <taxon>Trypanosomatidae</taxon>
        <taxon>Leishmaniinae</taxon>
        <taxon>Leishmania</taxon>
    </lineage>
</organism>
<feature type="region of interest" description="Disordered" evidence="1">
    <location>
        <begin position="342"/>
        <end position="454"/>
    </location>
</feature>